<protein>
    <submittedName>
        <fullName evidence="2">DgyrCDS12910</fullName>
    </submittedName>
</protein>
<feature type="region of interest" description="Disordered" evidence="1">
    <location>
        <begin position="101"/>
        <end position="120"/>
    </location>
</feature>
<dbReference type="EMBL" id="CAJFCJ010000022">
    <property type="protein sequence ID" value="CAD5124641.1"/>
    <property type="molecule type" value="Genomic_DNA"/>
</dbReference>
<sequence>MDQFQTNTNRDSLHQAFLFQPVTKSLSSSSTKIISDIPASSTSQLRIEKKGTNAWRENGEYKVEVPFQLFASGSIPNHSVNQDNLQQNQLQSINLQNSINGQNFRPISSRDSTNRQSQQYGSNVVYVTSSNELNRLPANESENIHERNVHITEMNKGAPHAYTGIPPTIEMHINQKLRVNCPNNIESTSKFNTVNSSNFNSSNEMKSGKIVKNVQINEPIMVNRNMNLTESFGSQNSSFRKFDNSQTKTETITKNIRINKKPSMKKNTKIIVKRRSSDVVDFVNSSTEDRENSEYNLSDNWNSFLPKASPINPSNTERQEILRLLYGAPSTSIKQSINVEREEEEITGSVSSFDPLLNFDTVSEKVDLCFENGIAKLQVKVRCERVVPIEGSENLFKKSSVIVTRLIDIDLEVTPERRKLLETVMRTSHREGGGRVTLSTTDTFKLYRTFMGMAEEGEEIRKQTIAVDEKVDEGIRPKEIDKDIDLESIYSEEDDYYQATLNEQSIEADILY</sequence>
<proteinExistence type="predicted"/>
<comment type="caution">
    <text evidence="2">The sequence shown here is derived from an EMBL/GenBank/DDBJ whole genome shotgun (WGS) entry which is preliminary data.</text>
</comment>
<evidence type="ECO:0000313" key="2">
    <source>
        <dbReference type="EMBL" id="CAD5124641.1"/>
    </source>
</evidence>
<evidence type="ECO:0000313" key="3">
    <source>
        <dbReference type="Proteomes" id="UP000549394"/>
    </source>
</evidence>
<dbReference type="Proteomes" id="UP000549394">
    <property type="component" value="Unassembled WGS sequence"/>
</dbReference>
<name>A0A7I8W934_9ANNE</name>
<keyword evidence="3" id="KW-1185">Reference proteome</keyword>
<dbReference type="OrthoDB" id="6288963at2759"/>
<organism evidence="2 3">
    <name type="scientific">Dimorphilus gyrociliatus</name>
    <dbReference type="NCBI Taxonomy" id="2664684"/>
    <lineage>
        <taxon>Eukaryota</taxon>
        <taxon>Metazoa</taxon>
        <taxon>Spiralia</taxon>
        <taxon>Lophotrochozoa</taxon>
        <taxon>Annelida</taxon>
        <taxon>Polychaeta</taxon>
        <taxon>Polychaeta incertae sedis</taxon>
        <taxon>Dinophilidae</taxon>
        <taxon>Dimorphilus</taxon>
    </lineage>
</organism>
<reference evidence="2 3" key="1">
    <citation type="submission" date="2020-08" db="EMBL/GenBank/DDBJ databases">
        <authorList>
            <person name="Hejnol A."/>
        </authorList>
    </citation>
    <scope>NUCLEOTIDE SEQUENCE [LARGE SCALE GENOMIC DNA]</scope>
</reference>
<accession>A0A7I8W934</accession>
<dbReference type="AlphaFoldDB" id="A0A7I8W934"/>
<gene>
    <name evidence="2" type="ORF">DGYR_LOCUS12154</name>
</gene>
<evidence type="ECO:0000256" key="1">
    <source>
        <dbReference type="SAM" id="MobiDB-lite"/>
    </source>
</evidence>